<keyword evidence="1" id="KW-0472">Membrane</keyword>
<dbReference type="RefSeq" id="WP_211532591.1">
    <property type="nucleotide sequence ID" value="NZ_CP058560.1"/>
</dbReference>
<evidence type="ECO:0000313" key="2">
    <source>
        <dbReference type="EMBL" id="QUH23635.1"/>
    </source>
</evidence>
<dbReference type="GeneID" id="64820619"/>
<sequence length="120" mass="12772">MANQSSTFAVFMSIIAGIILSIFLDAIFTFTFTGFLATYLTNYEERSTAVGLIASLILGVLFFSYGFIVNPELPSRVSGLVNFDFGGFLVGLTLICLLSMALGALGGYIATKVARDGPGY</sequence>
<keyword evidence="1" id="KW-0812">Transmembrane</keyword>
<feature type="transmembrane region" description="Helical" evidence="1">
    <location>
        <begin position="49"/>
        <end position="68"/>
    </location>
</feature>
<dbReference type="AlphaFoldDB" id="A0A8T8K7W2"/>
<keyword evidence="3" id="KW-1185">Reference proteome</keyword>
<evidence type="ECO:0000256" key="1">
    <source>
        <dbReference type="SAM" id="Phobius"/>
    </source>
</evidence>
<dbReference type="Proteomes" id="UP000681041">
    <property type="component" value="Chromosome"/>
</dbReference>
<dbReference type="EMBL" id="CP058560">
    <property type="protein sequence ID" value="QUH23635.1"/>
    <property type="molecule type" value="Genomic_DNA"/>
</dbReference>
<gene>
    <name evidence="2" type="ORF">HYG87_07600</name>
</gene>
<dbReference type="KEGG" id="meme:HYG87_07600"/>
<feature type="transmembrane region" description="Helical" evidence="1">
    <location>
        <begin position="6"/>
        <end position="37"/>
    </location>
</feature>
<name>A0A8T8K7W2_9EURY</name>
<organism evidence="2 3">
    <name type="scientific">Methanobacterium alkalithermotolerans</name>
    <dbReference type="NCBI Taxonomy" id="2731220"/>
    <lineage>
        <taxon>Archaea</taxon>
        <taxon>Methanobacteriati</taxon>
        <taxon>Methanobacteriota</taxon>
        <taxon>Methanomada group</taxon>
        <taxon>Methanobacteria</taxon>
        <taxon>Methanobacteriales</taxon>
        <taxon>Methanobacteriaceae</taxon>
        <taxon>Methanobacterium</taxon>
    </lineage>
</organism>
<accession>A0A8T8K7W2</accession>
<protein>
    <submittedName>
        <fullName evidence="2">Uncharacterized protein</fullName>
    </submittedName>
</protein>
<evidence type="ECO:0000313" key="3">
    <source>
        <dbReference type="Proteomes" id="UP000681041"/>
    </source>
</evidence>
<reference evidence="2" key="1">
    <citation type="submission" date="2020-07" db="EMBL/GenBank/DDBJ databases">
        <title>Methanobacterium. sp. MethCan genome.</title>
        <authorList>
            <person name="Postec A."/>
            <person name="Quemeneur M."/>
        </authorList>
    </citation>
    <scope>NUCLEOTIDE SEQUENCE</scope>
    <source>
        <strain evidence="2">MethCAN</strain>
    </source>
</reference>
<dbReference type="OrthoDB" id="82201at2157"/>
<proteinExistence type="predicted"/>
<feature type="transmembrane region" description="Helical" evidence="1">
    <location>
        <begin position="88"/>
        <end position="110"/>
    </location>
</feature>
<keyword evidence="1" id="KW-1133">Transmembrane helix</keyword>